<evidence type="ECO:0000313" key="2">
    <source>
        <dbReference type="EMBL" id="WZC47715.1"/>
    </source>
</evidence>
<dbReference type="Proteomes" id="UP001440612">
    <property type="component" value="Chromosome"/>
</dbReference>
<evidence type="ECO:0000256" key="1">
    <source>
        <dbReference type="SAM" id="Coils"/>
    </source>
</evidence>
<keyword evidence="3" id="KW-1185">Reference proteome</keyword>
<name>A0ABZ2V5G9_9RHOB</name>
<organism evidence="2 3">
    <name type="scientific">Yoonia phaeophyticola</name>
    <dbReference type="NCBI Taxonomy" id="3137369"/>
    <lineage>
        <taxon>Bacteria</taxon>
        <taxon>Pseudomonadati</taxon>
        <taxon>Pseudomonadota</taxon>
        <taxon>Alphaproteobacteria</taxon>
        <taxon>Rhodobacterales</taxon>
        <taxon>Paracoccaceae</taxon>
        <taxon>Yoonia</taxon>
    </lineage>
</organism>
<evidence type="ECO:0000313" key="3">
    <source>
        <dbReference type="Proteomes" id="UP001440612"/>
    </source>
</evidence>
<accession>A0ABZ2V5G9</accession>
<sequence length="156" mass="17095">MSDISALESRITAALDRIRRGLETAGQGSETEMSLRKALEAERATNAELVVRVQSLQERQDSQVAKLTARVETQAAQMKALDAELQRLRASNEKMRSVSTQLRDAVTEGLRPELVEDAVKAEIEALVSQRAADATEIETILAELKPLLKEQPNAAS</sequence>
<dbReference type="EMBL" id="CP150951">
    <property type="protein sequence ID" value="WZC47715.1"/>
    <property type="molecule type" value="Genomic_DNA"/>
</dbReference>
<protein>
    <submittedName>
        <fullName evidence="2">Uncharacterized protein</fullName>
    </submittedName>
</protein>
<feature type="coiled-coil region" evidence="1">
    <location>
        <begin position="39"/>
        <end position="98"/>
    </location>
</feature>
<dbReference type="RefSeq" id="WP_341365835.1">
    <property type="nucleotide sequence ID" value="NZ_CP150951.2"/>
</dbReference>
<proteinExistence type="predicted"/>
<gene>
    <name evidence="2" type="ORF">AABB29_12440</name>
</gene>
<reference evidence="3" key="1">
    <citation type="submission" date="2024-04" db="EMBL/GenBank/DDBJ databases">
        <title>Phylogenomic analyses of a clade within the roseobacter group suggest taxonomic reassignments of species of the genera Aestuariivita, Citreicella, Loktanella, Nautella, Pelagibaca, Ruegeria, Thalassobius, Thiobacimonas and Tropicibacter, and the proposal o.</title>
        <authorList>
            <person name="Jeon C.O."/>
        </authorList>
    </citation>
    <scope>NUCLEOTIDE SEQUENCE [LARGE SCALE GENOMIC DNA]</scope>
    <source>
        <strain evidence="3">BS5-3</strain>
    </source>
</reference>
<keyword evidence="1" id="KW-0175">Coiled coil</keyword>